<keyword evidence="6 7" id="KW-0472">Membrane</keyword>
<dbReference type="AlphaFoldDB" id="A0A3E3ID86"/>
<feature type="domain" description="ABC transmembrane type-1" evidence="9">
    <location>
        <begin position="22"/>
        <end position="307"/>
    </location>
</feature>
<dbReference type="EMBL" id="QVLV01000001">
    <property type="protein sequence ID" value="RGE65013.1"/>
    <property type="molecule type" value="Genomic_DNA"/>
</dbReference>
<evidence type="ECO:0000256" key="6">
    <source>
        <dbReference type="ARBA" id="ARBA00023136"/>
    </source>
</evidence>
<feature type="transmembrane region" description="Helical" evidence="7">
    <location>
        <begin position="250"/>
        <end position="271"/>
    </location>
</feature>
<keyword evidence="2 7" id="KW-0812">Transmembrane</keyword>
<dbReference type="PANTHER" id="PTHR24221:SF423">
    <property type="entry name" value="ABC TRANSPORTER"/>
    <property type="match status" value="1"/>
</dbReference>
<evidence type="ECO:0000259" key="9">
    <source>
        <dbReference type="PROSITE" id="PS50929"/>
    </source>
</evidence>
<evidence type="ECO:0000313" key="10">
    <source>
        <dbReference type="EMBL" id="RGE65013.1"/>
    </source>
</evidence>
<dbReference type="GO" id="GO:0005886">
    <property type="term" value="C:plasma membrane"/>
    <property type="evidence" value="ECO:0007669"/>
    <property type="project" value="UniProtKB-SubCell"/>
</dbReference>
<name>A0A3E3ID86_9FIRM</name>
<dbReference type="Pfam" id="PF00005">
    <property type="entry name" value="ABC_tran"/>
    <property type="match status" value="1"/>
</dbReference>
<accession>A0A3E3ID86</accession>
<comment type="caution">
    <text evidence="10">The sequence shown here is derived from an EMBL/GenBank/DDBJ whole genome shotgun (WGS) entry which is preliminary data.</text>
</comment>
<proteinExistence type="predicted"/>
<dbReference type="RefSeq" id="WP_117543408.1">
    <property type="nucleotide sequence ID" value="NZ_QVLV01000001.1"/>
</dbReference>
<keyword evidence="3" id="KW-0547">Nucleotide-binding</keyword>
<dbReference type="InterPro" id="IPR036640">
    <property type="entry name" value="ABC1_TM_sf"/>
</dbReference>
<dbReference type="Proteomes" id="UP000260812">
    <property type="component" value="Unassembled WGS sequence"/>
</dbReference>
<evidence type="ECO:0000256" key="7">
    <source>
        <dbReference type="SAM" id="Phobius"/>
    </source>
</evidence>
<gene>
    <name evidence="10" type="ORF">DXC51_01405</name>
</gene>
<dbReference type="Gene3D" id="3.40.50.300">
    <property type="entry name" value="P-loop containing nucleotide triphosphate hydrolases"/>
    <property type="match status" value="1"/>
</dbReference>
<dbReference type="SUPFAM" id="SSF52540">
    <property type="entry name" value="P-loop containing nucleoside triphosphate hydrolases"/>
    <property type="match status" value="1"/>
</dbReference>
<reference evidence="10" key="1">
    <citation type="submission" date="2018-08" db="EMBL/GenBank/DDBJ databases">
        <title>A genome reference for cultivated species of the human gut microbiota.</title>
        <authorList>
            <person name="Zou Y."/>
            <person name="Xue W."/>
            <person name="Luo G."/>
        </authorList>
    </citation>
    <scope>NUCLEOTIDE SEQUENCE [LARGE SCALE GENOMIC DNA]</scope>
    <source>
        <strain evidence="10">TF05-5AC</strain>
    </source>
</reference>
<dbReference type="InterPro" id="IPR039421">
    <property type="entry name" value="Type_1_exporter"/>
</dbReference>
<dbReference type="InterPro" id="IPR017871">
    <property type="entry name" value="ABC_transporter-like_CS"/>
</dbReference>
<keyword evidence="4 10" id="KW-0067">ATP-binding</keyword>
<dbReference type="SUPFAM" id="SSF90123">
    <property type="entry name" value="ABC transporter transmembrane region"/>
    <property type="match status" value="1"/>
</dbReference>
<dbReference type="GeneID" id="97985571"/>
<dbReference type="InterPro" id="IPR011527">
    <property type="entry name" value="ABC1_TM_dom"/>
</dbReference>
<evidence type="ECO:0000256" key="4">
    <source>
        <dbReference type="ARBA" id="ARBA00022840"/>
    </source>
</evidence>
<evidence type="ECO:0000256" key="1">
    <source>
        <dbReference type="ARBA" id="ARBA00004651"/>
    </source>
</evidence>
<keyword evidence="5 7" id="KW-1133">Transmembrane helix</keyword>
<dbReference type="InterPro" id="IPR027417">
    <property type="entry name" value="P-loop_NTPase"/>
</dbReference>
<evidence type="ECO:0000259" key="8">
    <source>
        <dbReference type="PROSITE" id="PS50893"/>
    </source>
</evidence>
<feature type="domain" description="ABC transporter" evidence="8">
    <location>
        <begin position="372"/>
        <end position="586"/>
    </location>
</feature>
<evidence type="ECO:0000256" key="3">
    <source>
        <dbReference type="ARBA" id="ARBA00022741"/>
    </source>
</evidence>
<dbReference type="PROSITE" id="PS00211">
    <property type="entry name" value="ABC_TRANSPORTER_1"/>
    <property type="match status" value="1"/>
</dbReference>
<evidence type="ECO:0000256" key="2">
    <source>
        <dbReference type="ARBA" id="ARBA00022692"/>
    </source>
</evidence>
<dbReference type="PROSITE" id="PS50929">
    <property type="entry name" value="ABC_TM1F"/>
    <property type="match status" value="1"/>
</dbReference>
<dbReference type="GO" id="GO:0016887">
    <property type="term" value="F:ATP hydrolysis activity"/>
    <property type="evidence" value="ECO:0007669"/>
    <property type="project" value="InterPro"/>
</dbReference>
<evidence type="ECO:0000256" key="5">
    <source>
        <dbReference type="ARBA" id="ARBA00022989"/>
    </source>
</evidence>
<dbReference type="InterPro" id="IPR003439">
    <property type="entry name" value="ABC_transporter-like_ATP-bd"/>
</dbReference>
<organism evidence="10 11">
    <name type="scientific">Eisenbergiella massiliensis</name>
    <dbReference type="NCBI Taxonomy" id="1720294"/>
    <lineage>
        <taxon>Bacteria</taxon>
        <taxon>Bacillati</taxon>
        <taxon>Bacillota</taxon>
        <taxon>Clostridia</taxon>
        <taxon>Lachnospirales</taxon>
        <taxon>Lachnospiraceae</taxon>
        <taxon>Eisenbergiella</taxon>
    </lineage>
</organism>
<protein>
    <submittedName>
        <fullName evidence="10">ABC transporter ATP-binding protein</fullName>
    </submittedName>
</protein>
<dbReference type="GO" id="GO:0005524">
    <property type="term" value="F:ATP binding"/>
    <property type="evidence" value="ECO:0007669"/>
    <property type="project" value="UniProtKB-KW"/>
</dbReference>
<dbReference type="PANTHER" id="PTHR24221">
    <property type="entry name" value="ATP-BINDING CASSETTE SUB-FAMILY B"/>
    <property type="match status" value="1"/>
</dbReference>
<dbReference type="Gene3D" id="1.20.1560.10">
    <property type="entry name" value="ABC transporter type 1, transmembrane domain"/>
    <property type="match status" value="1"/>
</dbReference>
<dbReference type="SMART" id="SM00382">
    <property type="entry name" value="AAA"/>
    <property type="match status" value="1"/>
</dbReference>
<dbReference type="Pfam" id="PF00664">
    <property type="entry name" value="ABC_membrane"/>
    <property type="match status" value="1"/>
</dbReference>
<feature type="transmembrane region" description="Helical" evidence="7">
    <location>
        <begin position="62"/>
        <end position="80"/>
    </location>
</feature>
<feature type="transmembrane region" description="Helical" evidence="7">
    <location>
        <begin position="130"/>
        <end position="154"/>
    </location>
</feature>
<dbReference type="PROSITE" id="PS50893">
    <property type="entry name" value="ABC_TRANSPORTER_2"/>
    <property type="match status" value="1"/>
</dbReference>
<dbReference type="GO" id="GO:0140359">
    <property type="term" value="F:ABC-type transporter activity"/>
    <property type="evidence" value="ECO:0007669"/>
    <property type="project" value="InterPro"/>
</dbReference>
<evidence type="ECO:0000313" key="11">
    <source>
        <dbReference type="Proteomes" id="UP000260812"/>
    </source>
</evidence>
<feature type="transmembrane region" description="Helical" evidence="7">
    <location>
        <begin position="160"/>
        <end position="179"/>
    </location>
</feature>
<keyword evidence="11" id="KW-1185">Reference proteome</keyword>
<dbReference type="CDD" id="cd07346">
    <property type="entry name" value="ABC_6TM_exporters"/>
    <property type="match status" value="1"/>
</dbReference>
<dbReference type="InterPro" id="IPR003593">
    <property type="entry name" value="AAA+_ATPase"/>
</dbReference>
<sequence length="586" mass="65479">MEYNKFRSFLKKLIKIKPWLTLGSILLNALIFSYSAVNISCVRWILNAFQDGLQGKGVLHRIWPYFILLAVNAAVRWLSIRGSSYLDVLRRYYYHDSLRVQVFHGLLRSNHLRDRADNSGKTFERLDDDVPAACFPVELVTEVAGYCIFTFIAVGSLMLINWRITMFLFLPLSLCLFLIKKISGRIRSSRKQNRDMHDRASSLLSDIVTSVLSIKTMDAKEPVLEKYDNVIKQRTRAVVRDSLFQNSVSATVDIASVLCIVIMMAAVSGLMQNGSFPLGDFAIFICYLDTLNDCILRIIELYTETKKAEVSYQRILETVEEQNGLCLGMDGKLLPPLSSKSVPVSGGYCGTPAHPDVFPEGEGTAEESYGRLKQLSVSRLSCIYEDGRGIRDVNFQLYAGELLVLTGPVASGKSSILNALFGIVPASFQEILWNGKEVQNLFTLFKAPTVSCCLQSSHLQNGTIRENLTLGRNISDIECWKALQSACMEREVKEWPGGLDTLTGENGIMLSGGQKQRLLLARMLLEHPSLYFLDDATSALDRITEEKLIFNLKQRIIQDNAAAVFISNSEVVKAAADRELCISQGA</sequence>
<comment type="subcellular location">
    <subcellularLocation>
        <location evidence="1">Cell membrane</location>
        <topology evidence="1">Multi-pass membrane protein</topology>
    </subcellularLocation>
</comment>
<feature type="transmembrane region" description="Helical" evidence="7">
    <location>
        <begin position="20"/>
        <end position="46"/>
    </location>
</feature>